<feature type="compositionally biased region" description="Polar residues" evidence="1">
    <location>
        <begin position="353"/>
        <end position="369"/>
    </location>
</feature>
<feature type="region of interest" description="Disordered" evidence="1">
    <location>
        <begin position="1"/>
        <end position="35"/>
    </location>
</feature>
<dbReference type="PANTHER" id="PTHR46697:SF1">
    <property type="entry name" value="FORMIN-BINDING PROTEIN 4"/>
    <property type="match status" value="1"/>
</dbReference>
<dbReference type="InterPro" id="IPR053076">
    <property type="entry name" value="WW_domain_protein"/>
</dbReference>
<feature type="compositionally biased region" description="Basic and acidic residues" evidence="1">
    <location>
        <begin position="757"/>
        <end position="788"/>
    </location>
</feature>
<evidence type="ECO:0000313" key="3">
    <source>
        <dbReference type="Proteomes" id="UP001652582"/>
    </source>
</evidence>
<feature type="region of interest" description="Disordered" evidence="1">
    <location>
        <begin position="629"/>
        <end position="788"/>
    </location>
</feature>
<proteinExistence type="predicted"/>
<dbReference type="CDD" id="cd00201">
    <property type="entry name" value="WW"/>
    <property type="match status" value="1"/>
</dbReference>
<dbReference type="GeneID" id="112044126"/>
<reference evidence="4" key="1">
    <citation type="submission" date="2025-08" db="UniProtKB">
        <authorList>
            <consortium name="RefSeq"/>
        </authorList>
    </citation>
    <scope>IDENTIFICATION</scope>
</reference>
<organism evidence="3 4">
    <name type="scientific">Bicyclus anynana</name>
    <name type="common">Squinting bush brown butterfly</name>
    <dbReference type="NCBI Taxonomy" id="110368"/>
    <lineage>
        <taxon>Eukaryota</taxon>
        <taxon>Metazoa</taxon>
        <taxon>Ecdysozoa</taxon>
        <taxon>Arthropoda</taxon>
        <taxon>Hexapoda</taxon>
        <taxon>Insecta</taxon>
        <taxon>Pterygota</taxon>
        <taxon>Neoptera</taxon>
        <taxon>Endopterygota</taxon>
        <taxon>Lepidoptera</taxon>
        <taxon>Glossata</taxon>
        <taxon>Ditrysia</taxon>
        <taxon>Papilionoidea</taxon>
        <taxon>Nymphalidae</taxon>
        <taxon>Satyrinae</taxon>
        <taxon>Satyrini</taxon>
        <taxon>Mycalesina</taxon>
        <taxon>Bicyclus</taxon>
    </lineage>
</organism>
<dbReference type="Gene3D" id="2.20.70.10">
    <property type="match status" value="1"/>
</dbReference>
<dbReference type="SMART" id="SM00456">
    <property type="entry name" value="WW"/>
    <property type="match status" value="2"/>
</dbReference>
<feature type="compositionally biased region" description="Pro residues" evidence="1">
    <location>
        <begin position="193"/>
        <end position="208"/>
    </location>
</feature>
<sequence>MSKGNPLGLIANYGDSDEESDDGSSRRVQSKKMKESAYETSFPAAAHAGIHPAPIAHCPWSACYDENSGFTYYWNQLTNAVTWEAPPEYLLALKLAQQQLHTSGSTEVSAEEWQLYQQALAEKQTTQSKIINKPVVSKSFSKKQDQTPVKEKYVKNSKKRPVSEDEDEKIELITSYHNSDSDSNDESLKTPSKTPPLPKPPSKQPIQPPKKQKTKPVVQYGPPLPPNQNYTVPIGPELPPELVVPENPKSPQAKADNTDNTVEEDTKSQASSLDEDSQEEQELLKRLKDKAKLLEKLGGELPSELQHIIKDDSLSNTASPKPDIKDANIDIDDLLEEIEKSELPKIKSKEKSISNANSGNVSPRSSGSRTPPLEELKALLDTNANGPAQINSLFPSAANITDVKPISRAETPPVVQEKEKEITVKKENIYLTDVNEPKENISKKKLRISNSVLPERKKSDKVDLPSYTTKYSQFIEGFSNERTGLGFSKGNEEDSSSKSAGTITYGNGLTFTKGETLNEEKKDEGLDDLTDLLEAKLKFLNQVQTSILSPVQEMTIQMQTLLHAFRGGALSGEYWRRWARAADAALRQHEAAAAPPGWLCVFTRSEGRYCYRRESDGFTQHEYPAVTNTDMDICTTPPHPGSEPKEEINPPLPPMPPPPPSPQSCWGSRATPPPPGTDPPDPPPPPPAYPAPPAHPAPPVPPAPPAPLISQEAKKEIGDELMSFYNDIAELEKTSSGPTEPNSPEIPPPPPPPNISEKPKERIKELPTEERREVPKEKPKEKDCKEKVEKIKKKTKVKLSSSLGMKQKSVSSLVAKWQQVADEIDSD</sequence>
<feature type="compositionally biased region" description="Low complexity" evidence="1">
    <location>
        <begin position="232"/>
        <end position="247"/>
    </location>
</feature>
<dbReference type="PANTHER" id="PTHR46697">
    <property type="entry name" value="FORMIN-BINDING PROTEIN 4"/>
    <property type="match status" value="1"/>
</dbReference>
<gene>
    <name evidence="4" type="primary">LOC112044126</name>
</gene>
<feature type="region of interest" description="Disordered" evidence="1">
    <location>
        <begin position="139"/>
        <end position="284"/>
    </location>
</feature>
<dbReference type="InterPro" id="IPR036020">
    <property type="entry name" value="WW_dom_sf"/>
</dbReference>
<name>A0A6J1MRX3_BICAN</name>
<evidence type="ECO:0000313" key="4">
    <source>
        <dbReference type="RefSeq" id="XP_023935637.2"/>
    </source>
</evidence>
<feature type="compositionally biased region" description="Basic and acidic residues" evidence="1">
    <location>
        <begin position="340"/>
        <end position="352"/>
    </location>
</feature>
<evidence type="ECO:0000259" key="2">
    <source>
        <dbReference type="PROSITE" id="PS50020"/>
    </source>
</evidence>
<dbReference type="SUPFAM" id="SSF51045">
    <property type="entry name" value="WW domain"/>
    <property type="match status" value="1"/>
</dbReference>
<dbReference type="KEGG" id="bany:112044126"/>
<dbReference type="RefSeq" id="XP_023935637.2">
    <property type="nucleotide sequence ID" value="XM_024079869.2"/>
</dbReference>
<feature type="region of interest" description="Disordered" evidence="1">
    <location>
        <begin position="340"/>
        <end position="378"/>
    </location>
</feature>
<feature type="domain" description="WW" evidence="2">
    <location>
        <begin position="59"/>
        <end position="88"/>
    </location>
</feature>
<accession>A0A6J1MRX3</accession>
<feature type="compositionally biased region" description="Basic and acidic residues" evidence="1">
    <location>
        <begin position="142"/>
        <end position="154"/>
    </location>
</feature>
<dbReference type="PROSITE" id="PS50020">
    <property type="entry name" value="WW_DOMAIN_2"/>
    <property type="match status" value="1"/>
</dbReference>
<evidence type="ECO:0000256" key="1">
    <source>
        <dbReference type="SAM" id="MobiDB-lite"/>
    </source>
</evidence>
<dbReference type="AlphaFoldDB" id="A0A6J1MRX3"/>
<feature type="compositionally biased region" description="Pro residues" evidence="1">
    <location>
        <begin position="744"/>
        <end position="754"/>
    </location>
</feature>
<dbReference type="OrthoDB" id="2444812at2759"/>
<keyword evidence="3" id="KW-1185">Reference proteome</keyword>
<protein>
    <submittedName>
        <fullName evidence="4">Formin-binding protein 4</fullName>
    </submittedName>
</protein>
<dbReference type="Proteomes" id="UP001652582">
    <property type="component" value="Chromosome 13"/>
</dbReference>
<feature type="compositionally biased region" description="Pro residues" evidence="1">
    <location>
        <begin position="650"/>
        <end position="662"/>
    </location>
</feature>
<dbReference type="InterPro" id="IPR001202">
    <property type="entry name" value="WW_dom"/>
</dbReference>
<dbReference type="Pfam" id="PF00397">
    <property type="entry name" value="WW"/>
    <property type="match status" value="1"/>
</dbReference>
<feature type="compositionally biased region" description="Pro residues" evidence="1">
    <location>
        <begin position="671"/>
        <end position="707"/>
    </location>
</feature>